<dbReference type="PROSITE" id="PS50280">
    <property type="entry name" value="SET"/>
    <property type="match status" value="1"/>
</dbReference>
<evidence type="ECO:0000313" key="3">
    <source>
        <dbReference type="EMBL" id="CAL1147326.1"/>
    </source>
</evidence>
<dbReference type="InterPro" id="IPR046341">
    <property type="entry name" value="SET_dom_sf"/>
</dbReference>
<proteinExistence type="predicted"/>
<dbReference type="GO" id="GO:0016279">
    <property type="term" value="F:protein-lysine N-methyltransferase activity"/>
    <property type="evidence" value="ECO:0007669"/>
    <property type="project" value="TreeGrafter"/>
</dbReference>
<dbReference type="InterPro" id="IPR001214">
    <property type="entry name" value="SET_dom"/>
</dbReference>
<comment type="caution">
    <text evidence="2">The sequence shown here is derived from an EMBL/GenBank/DDBJ whole genome shotgun (WGS) entry which is preliminary data.</text>
</comment>
<organism evidence="2">
    <name type="scientific">Cladocopium goreaui</name>
    <dbReference type="NCBI Taxonomy" id="2562237"/>
    <lineage>
        <taxon>Eukaryota</taxon>
        <taxon>Sar</taxon>
        <taxon>Alveolata</taxon>
        <taxon>Dinophyceae</taxon>
        <taxon>Suessiales</taxon>
        <taxon>Symbiodiniaceae</taxon>
        <taxon>Cladocopium</taxon>
    </lineage>
</organism>
<dbReference type="EMBL" id="CAMXCT030001891">
    <property type="protein sequence ID" value="CAL4781263.1"/>
    <property type="molecule type" value="Genomic_DNA"/>
</dbReference>
<dbReference type="AlphaFoldDB" id="A0A9P1FZJ5"/>
<dbReference type="CDD" id="cd10527">
    <property type="entry name" value="SET_LSMT"/>
    <property type="match status" value="1"/>
</dbReference>
<sequence length="424" mass="47024">MPEHAGTSAASSAASLPMDDVAAIKGLESWIAENGGFTHPSLRISCGARGRGVVAAEPLSSAELCRLPWRLLISEQVAEESLSFGRDLRMSAEEFGSAPGLLLLSAFLLQERAQSSASSRDLRDQFYSPYYHVLPRCLALPASWPEGHWLHAGIKGSHLERQIRAKRHSLGLEFSLLQSFAPSYTWEEFLWARCVVASRAYALRGQRCLVPWADLLNHGASHEVQARYHVLDEVVQSDFVMTLTKDLTKDEEVLQSYGDKPNAMLLLDYGFVLPKSAISASVSMTIPTPQIPDTDPQVILKKKQLWSSSGGRFGRETVLELNRLNFDQHLQLQRAAAICSRSGEPTPGEPSDPVIEMAARDGCKTAAEQMLRRSKPSVEMGEIGERTLQEQDWEIFAQQACFQILDEERAVLQDFLSWLSDLSA</sequence>
<reference evidence="2" key="1">
    <citation type="submission" date="2022-10" db="EMBL/GenBank/DDBJ databases">
        <authorList>
            <person name="Chen Y."/>
            <person name="Dougan E. K."/>
            <person name="Chan C."/>
            <person name="Rhodes N."/>
            <person name="Thang M."/>
        </authorList>
    </citation>
    <scope>NUCLEOTIDE SEQUENCE</scope>
</reference>
<accession>A0A9P1FZJ5</accession>
<dbReference type="Proteomes" id="UP001152797">
    <property type="component" value="Unassembled WGS sequence"/>
</dbReference>
<dbReference type="SUPFAM" id="SSF82199">
    <property type="entry name" value="SET domain"/>
    <property type="match status" value="1"/>
</dbReference>
<protein>
    <recommendedName>
        <fullName evidence="1">SET domain-containing protein</fullName>
    </recommendedName>
</protein>
<dbReference type="OrthoDB" id="42889at2759"/>
<feature type="domain" description="SET" evidence="1">
    <location>
        <begin position="40"/>
        <end position="258"/>
    </location>
</feature>
<evidence type="ECO:0000313" key="2">
    <source>
        <dbReference type="EMBL" id="CAI3993951.1"/>
    </source>
</evidence>
<reference evidence="3" key="2">
    <citation type="submission" date="2024-04" db="EMBL/GenBank/DDBJ databases">
        <authorList>
            <person name="Chen Y."/>
            <person name="Shah S."/>
            <person name="Dougan E. K."/>
            <person name="Thang M."/>
            <person name="Chan C."/>
        </authorList>
    </citation>
    <scope>NUCLEOTIDE SEQUENCE [LARGE SCALE GENOMIC DNA]</scope>
</reference>
<name>A0A9P1FZJ5_9DINO</name>
<dbReference type="EMBL" id="CAMXCT010001891">
    <property type="protein sequence ID" value="CAI3993951.1"/>
    <property type="molecule type" value="Genomic_DNA"/>
</dbReference>
<gene>
    <name evidence="2" type="ORF">C1SCF055_LOCUS20643</name>
</gene>
<evidence type="ECO:0000259" key="1">
    <source>
        <dbReference type="PROSITE" id="PS50280"/>
    </source>
</evidence>
<evidence type="ECO:0000313" key="4">
    <source>
        <dbReference type="Proteomes" id="UP001152797"/>
    </source>
</evidence>
<dbReference type="PANTHER" id="PTHR13271">
    <property type="entry name" value="UNCHARACTERIZED PUTATIVE METHYLTRANSFERASE"/>
    <property type="match status" value="1"/>
</dbReference>
<dbReference type="Gene3D" id="3.90.1410.10">
    <property type="entry name" value="set domain protein methyltransferase, domain 1"/>
    <property type="match status" value="1"/>
</dbReference>
<dbReference type="EMBL" id="CAMXCT020001891">
    <property type="protein sequence ID" value="CAL1147326.1"/>
    <property type="molecule type" value="Genomic_DNA"/>
</dbReference>
<dbReference type="InterPro" id="IPR050600">
    <property type="entry name" value="SETD3_SETD6_MTase"/>
</dbReference>
<keyword evidence="4" id="KW-1185">Reference proteome</keyword>